<dbReference type="Pfam" id="PF08240">
    <property type="entry name" value="ADH_N"/>
    <property type="match status" value="1"/>
</dbReference>
<name>A0A399EPW3_9DEIN</name>
<evidence type="ECO:0000313" key="4">
    <source>
        <dbReference type="EMBL" id="RIH86667.1"/>
    </source>
</evidence>
<dbReference type="Proteomes" id="UP000265341">
    <property type="component" value="Unassembled WGS sequence"/>
</dbReference>
<feature type="domain" description="Alcohol dehydrogenase-like C-terminal" evidence="2">
    <location>
        <begin position="199"/>
        <end position="333"/>
    </location>
</feature>
<dbReference type="Gene3D" id="3.90.180.10">
    <property type="entry name" value="Medium-chain alcohol dehydrogenases, catalytic domain"/>
    <property type="match status" value="1"/>
</dbReference>
<dbReference type="RefSeq" id="WP_119277292.1">
    <property type="nucleotide sequence ID" value="NZ_QWLA01000027.1"/>
</dbReference>
<accession>A0A399EPW3</accession>
<dbReference type="SUPFAM" id="SSF51735">
    <property type="entry name" value="NAD(P)-binding Rossmann-fold domains"/>
    <property type="match status" value="1"/>
</dbReference>
<dbReference type="Gene3D" id="3.40.50.720">
    <property type="entry name" value="NAD(P)-binding Rossmann-like Domain"/>
    <property type="match status" value="1"/>
</dbReference>
<dbReference type="Pfam" id="PF00107">
    <property type="entry name" value="ADH_zinc_N"/>
    <property type="match status" value="1"/>
</dbReference>
<reference evidence="4 5" key="1">
    <citation type="submission" date="2018-08" db="EMBL/GenBank/DDBJ databases">
        <title>Meiothermus roseus NBRC 110900 genome sequencing project.</title>
        <authorList>
            <person name="Da Costa M.S."/>
            <person name="Albuquerque L."/>
            <person name="Raposo P."/>
            <person name="Froufe H.J.C."/>
            <person name="Barroso C.S."/>
            <person name="Egas C."/>
        </authorList>
    </citation>
    <scope>NUCLEOTIDE SEQUENCE [LARGE SCALE GENOMIC DNA]</scope>
    <source>
        <strain evidence="4 5">NBRC 110900</strain>
    </source>
</reference>
<gene>
    <name evidence="4" type="ORF">Mrose_01657</name>
</gene>
<evidence type="ECO:0000313" key="5">
    <source>
        <dbReference type="Proteomes" id="UP000265341"/>
    </source>
</evidence>
<dbReference type="SUPFAM" id="SSF50129">
    <property type="entry name" value="GroES-like"/>
    <property type="match status" value="1"/>
</dbReference>
<evidence type="ECO:0000256" key="1">
    <source>
        <dbReference type="ARBA" id="ARBA00023002"/>
    </source>
</evidence>
<protein>
    <submittedName>
        <fullName evidence="4">2-dehydro-3-deoxy-L-rhamnonate dehydrogenase (NAD(+))</fullName>
        <ecNumber evidence="4">1.1.1.401</ecNumber>
    </submittedName>
</protein>
<dbReference type="GO" id="GO:0016491">
    <property type="term" value="F:oxidoreductase activity"/>
    <property type="evidence" value="ECO:0007669"/>
    <property type="project" value="UniProtKB-KW"/>
</dbReference>
<comment type="caution">
    <text evidence="4">The sequence shown here is derived from an EMBL/GenBank/DDBJ whole genome shotgun (WGS) entry which is preliminary data.</text>
</comment>
<dbReference type="OrthoDB" id="9806940at2"/>
<dbReference type="InterPro" id="IPR013154">
    <property type="entry name" value="ADH-like_N"/>
</dbReference>
<sequence length="372" mass="40597">MKALIYWPSIPRFVVARVLGKRYPARLLPLRLNRLPEPEPRPGFEQLRVRLSGICGSDLALLYGKNSPALSPFFSFPAVLGHEVLAELGGVRVVVNPLLSCLERNLPPCPACSRGDDHLCENVCEGDLSPGMVGFCRDLAGGWAERILVHRGRIHPVAEAIPDQRAVLAEPLAVVLRGIRRSLASNWPREILVIGAGTIGLLAIKTIRLLGFVGPLHVVARRAKQAELARALGATYLHPSTRAAQAFARAKRYRGVLNSTAWRGGFAGVVEASGNPSALQEASWAVEEGGRVLLLGAPGQALHDFSPYWFRDIRLFGSYTYNRDEFAQAVQLLPEAEGIEQLVGQPYALEAWPQAIEAASHRKGVKVVFKPQ</sequence>
<dbReference type="PANTHER" id="PTHR43401">
    <property type="entry name" value="L-THREONINE 3-DEHYDROGENASE"/>
    <property type="match status" value="1"/>
</dbReference>
<dbReference type="InterPro" id="IPR050129">
    <property type="entry name" value="Zn_alcohol_dh"/>
</dbReference>
<dbReference type="InterPro" id="IPR013149">
    <property type="entry name" value="ADH-like_C"/>
</dbReference>
<evidence type="ECO:0000259" key="3">
    <source>
        <dbReference type="Pfam" id="PF08240"/>
    </source>
</evidence>
<proteinExistence type="predicted"/>
<dbReference type="EC" id="1.1.1.401" evidence="4"/>
<dbReference type="InterPro" id="IPR036291">
    <property type="entry name" value="NAD(P)-bd_dom_sf"/>
</dbReference>
<dbReference type="PANTHER" id="PTHR43401:SF2">
    <property type="entry name" value="L-THREONINE 3-DEHYDROGENASE"/>
    <property type="match status" value="1"/>
</dbReference>
<evidence type="ECO:0000259" key="2">
    <source>
        <dbReference type="Pfam" id="PF00107"/>
    </source>
</evidence>
<dbReference type="InterPro" id="IPR011032">
    <property type="entry name" value="GroES-like_sf"/>
</dbReference>
<organism evidence="4 5">
    <name type="scientific">Calidithermus roseus</name>
    <dbReference type="NCBI Taxonomy" id="1644118"/>
    <lineage>
        <taxon>Bacteria</taxon>
        <taxon>Thermotogati</taxon>
        <taxon>Deinococcota</taxon>
        <taxon>Deinococci</taxon>
        <taxon>Thermales</taxon>
        <taxon>Thermaceae</taxon>
        <taxon>Calidithermus</taxon>
    </lineage>
</organism>
<dbReference type="EMBL" id="QWLA01000027">
    <property type="protein sequence ID" value="RIH86667.1"/>
    <property type="molecule type" value="Genomic_DNA"/>
</dbReference>
<keyword evidence="5" id="KW-1185">Reference proteome</keyword>
<feature type="domain" description="Alcohol dehydrogenase-like N-terminal" evidence="3">
    <location>
        <begin position="47"/>
        <end position="157"/>
    </location>
</feature>
<dbReference type="AlphaFoldDB" id="A0A399EPW3"/>
<keyword evidence="1 4" id="KW-0560">Oxidoreductase</keyword>